<keyword evidence="1" id="KW-0472">Membrane</keyword>
<comment type="caution">
    <text evidence="2">The sequence shown here is derived from an EMBL/GenBank/DDBJ whole genome shotgun (WGS) entry which is preliminary data.</text>
</comment>
<sequence>MSIILRPATNLMNKLTYLQKFILISLICLVPLLTLAYMQLNTLHKAKLVTEKELNGLIELRHTLSLVSLSAERRDLMLVRGMSLVLTKALENVFNKTKLTIFNCSTLLKKRLKVMNTQAPYR</sequence>
<feature type="transmembrane region" description="Helical" evidence="1">
    <location>
        <begin position="21"/>
        <end position="40"/>
    </location>
</feature>
<organism evidence="2 3">
    <name type="scientific">Colwellia maritima</name>
    <dbReference type="NCBI Taxonomy" id="2912588"/>
    <lineage>
        <taxon>Bacteria</taxon>
        <taxon>Pseudomonadati</taxon>
        <taxon>Pseudomonadota</taxon>
        <taxon>Gammaproteobacteria</taxon>
        <taxon>Alteromonadales</taxon>
        <taxon>Colwelliaceae</taxon>
        <taxon>Colwellia</taxon>
    </lineage>
</organism>
<keyword evidence="1" id="KW-0812">Transmembrane</keyword>
<dbReference type="Proteomes" id="UP001139646">
    <property type="component" value="Unassembled WGS sequence"/>
</dbReference>
<reference evidence="2" key="1">
    <citation type="submission" date="2022-01" db="EMBL/GenBank/DDBJ databases">
        <title>Colwellia maritima, isolated from seawater.</title>
        <authorList>
            <person name="Kristyanto S."/>
            <person name="Jung J."/>
            <person name="Jeon C.O."/>
        </authorList>
    </citation>
    <scope>NUCLEOTIDE SEQUENCE</scope>
    <source>
        <strain evidence="2">MSW7</strain>
    </source>
</reference>
<proteinExistence type="predicted"/>
<keyword evidence="3" id="KW-1185">Reference proteome</keyword>
<gene>
    <name evidence="2" type="ORF">L3081_02300</name>
</gene>
<dbReference type="EMBL" id="JAKKSL010000001">
    <property type="protein sequence ID" value="MCI2282439.1"/>
    <property type="molecule type" value="Genomic_DNA"/>
</dbReference>
<accession>A0ABS9WWX1</accession>
<dbReference type="RefSeq" id="WP_242283159.1">
    <property type="nucleotide sequence ID" value="NZ_JAKKSL010000001.1"/>
</dbReference>
<evidence type="ECO:0000313" key="2">
    <source>
        <dbReference type="EMBL" id="MCI2282439.1"/>
    </source>
</evidence>
<name>A0ABS9WWX1_9GAMM</name>
<evidence type="ECO:0000256" key="1">
    <source>
        <dbReference type="SAM" id="Phobius"/>
    </source>
</evidence>
<keyword evidence="1" id="KW-1133">Transmembrane helix</keyword>
<protein>
    <submittedName>
        <fullName evidence="2">Uncharacterized protein</fullName>
    </submittedName>
</protein>
<evidence type="ECO:0000313" key="3">
    <source>
        <dbReference type="Proteomes" id="UP001139646"/>
    </source>
</evidence>